<keyword evidence="2" id="KW-0677">Repeat</keyword>
<evidence type="ECO:0000256" key="1">
    <source>
        <dbReference type="ARBA" id="ARBA00022441"/>
    </source>
</evidence>
<keyword evidence="4" id="KW-1185">Reference proteome</keyword>
<evidence type="ECO:0000313" key="3">
    <source>
        <dbReference type="EMBL" id="KII66665.1"/>
    </source>
</evidence>
<sequence length="276" mass="32020">MKQGIDPVRPKNRTSHCMTSAREFLIVYGGFSEWCNEEHYGLWIYCTVSGVWRRYQTPIDSANASYESSICAGGMYIYIFGGVCFRDNSRQTNSLLSFDIANGTWKTIFPHSDVCDENTPPPMCGNLLFYHNEDLYVIGGLQGYRHVDTIYKFCLRTFTWSLIKQNEPKPPYNGRIFGTLFKNRFYRFGGSFITRPHGFRDVWTFDFSTNTWTARVTKSETQQFPGDRSEESFAFSSNFGYLSGGINQGTSTLYSDIWKFDLETLEWLKLDHVYEF</sequence>
<comment type="caution">
    <text evidence="3">The sequence shown here is derived from an EMBL/GenBank/DDBJ whole genome shotgun (WGS) entry which is preliminary data.</text>
</comment>
<dbReference type="InterPro" id="IPR015915">
    <property type="entry name" value="Kelch-typ_b-propeller"/>
</dbReference>
<dbReference type="PANTHER" id="PTHR46093:SF18">
    <property type="entry name" value="FIBRONECTIN TYPE-III DOMAIN-CONTAINING PROTEIN"/>
    <property type="match status" value="1"/>
</dbReference>
<dbReference type="AlphaFoldDB" id="A0A0C2MQU5"/>
<dbReference type="OrthoDB" id="2419613at2759"/>
<dbReference type="Pfam" id="PF24681">
    <property type="entry name" value="Kelch_KLHDC2_KLHL20_DRC7"/>
    <property type="match status" value="1"/>
</dbReference>
<dbReference type="Proteomes" id="UP000031668">
    <property type="component" value="Unassembled WGS sequence"/>
</dbReference>
<keyword evidence="1" id="KW-0880">Kelch repeat</keyword>
<gene>
    <name evidence="3" type="ORF">RF11_12693</name>
</gene>
<evidence type="ECO:0000256" key="2">
    <source>
        <dbReference type="ARBA" id="ARBA00022737"/>
    </source>
</evidence>
<accession>A0A0C2MQU5</accession>
<reference evidence="3 4" key="1">
    <citation type="journal article" date="2014" name="Genome Biol. Evol.">
        <title>The genome of the myxosporean Thelohanellus kitauei shows adaptations to nutrient acquisition within its fish host.</title>
        <authorList>
            <person name="Yang Y."/>
            <person name="Xiong J."/>
            <person name="Zhou Z."/>
            <person name="Huo F."/>
            <person name="Miao W."/>
            <person name="Ran C."/>
            <person name="Liu Y."/>
            <person name="Zhang J."/>
            <person name="Feng J."/>
            <person name="Wang M."/>
            <person name="Wang M."/>
            <person name="Wang L."/>
            <person name="Yao B."/>
        </authorList>
    </citation>
    <scope>NUCLEOTIDE SEQUENCE [LARGE SCALE GENOMIC DNA]</scope>
    <source>
        <strain evidence="3">Wuqing</strain>
    </source>
</reference>
<dbReference type="Gene3D" id="2.120.10.80">
    <property type="entry name" value="Kelch-type beta propeller"/>
    <property type="match status" value="1"/>
</dbReference>
<proteinExistence type="predicted"/>
<dbReference type="SUPFAM" id="SSF117281">
    <property type="entry name" value="Kelch motif"/>
    <property type="match status" value="1"/>
</dbReference>
<name>A0A0C2MQU5_THEKT</name>
<organism evidence="3 4">
    <name type="scientific">Thelohanellus kitauei</name>
    <name type="common">Myxosporean</name>
    <dbReference type="NCBI Taxonomy" id="669202"/>
    <lineage>
        <taxon>Eukaryota</taxon>
        <taxon>Metazoa</taxon>
        <taxon>Cnidaria</taxon>
        <taxon>Myxozoa</taxon>
        <taxon>Myxosporea</taxon>
        <taxon>Bivalvulida</taxon>
        <taxon>Platysporina</taxon>
        <taxon>Myxobolidae</taxon>
        <taxon>Thelohanellus</taxon>
    </lineage>
</organism>
<dbReference type="EMBL" id="JWZT01003490">
    <property type="protein sequence ID" value="KII66665.1"/>
    <property type="molecule type" value="Genomic_DNA"/>
</dbReference>
<dbReference type="PANTHER" id="PTHR46093">
    <property type="entry name" value="ACYL-COA-BINDING DOMAIN-CONTAINING PROTEIN 5"/>
    <property type="match status" value="1"/>
</dbReference>
<protein>
    <submittedName>
        <fullName evidence="3">Kelch domain-containing protein 10</fullName>
    </submittedName>
</protein>
<evidence type="ECO:0000313" key="4">
    <source>
        <dbReference type="Proteomes" id="UP000031668"/>
    </source>
</evidence>